<feature type="compositionally biased region" description="Acidic residues" evidence="1">
    <location>
        <begin position="331"/>
        <end position="354"/>
    </location>
</feature>
<feature type="region of interest" description="Disordered" evidence="1">
    <location>
        <begin position="152"/>
        <end position="171"/>
    </location>
</feature>
<dbReference type="InterPro" id="IPR019194">
    <property type="entry name" value="Tscrpt_elong_fac_Eaf_N"/>
</dbReference>
<proteinExistence type="predicted"/>
<evidence type="ECO:0000313" key="4">
    <source>
        <dbReference type="Proteomes" id="UP000799767"/>
    </source>
</evidence>
<feature type="domain" description="Transcription elongation factor Eaf N-terminal" evidence="2">
    <location>
        <begin position="22"/>
        <end position="123"/>
    </location>
</feature>
<sequence length="415" mass="44976">MAAAAVVPSTSTLDLTSSTSVPIRLGASILKSSEDKRLTSIKYNYKPRVEDGKKVESSFQPRDDSSFVLKLKNGEQEYRYRSSKRARTSQHDRYVLLAQGKGKDREVVLEKLDACFDFNLLRLPDGKNVWELEDEYPHIPVDGGAGKTLAAEATQHSEAGPPEAGNPFDYRHYMGEGAMLAAQSDTKGIRAERGASPPRARAGPATSRSEPPKHPDAADKKRKAQEPVKSDPKRAKASGEPAPSATKSKAPIPRVKLDRKASLQVPPYEDSGELVVDDETPVTEKPRSAMALAFSGQLGQGPISLHSAAASPLMSSRVASPAVPRPGRYLEDEEMELGEESGDEEEEADADVEGLELPSPAQAHRPGEEDGEHVIGDEEEDDDFTKQLSLALQDPGEPDVVTGNVQDESEESEEE</sequence>
<evidence type="ECO:0000313" key="3">
    <source>
        <dbReference type="EMBL" id="KAF2480208.1"/>
    </source>
</evidence>
<reference evidence="3" key="1">
    <citation type="journal article" date="2020" name="Stud. Mycol.">
        <title>101 Dothideomycetes genomes: a test case for predicting lifestyles and emergence of pathogens.</title>
        <authorList>
            <person name="Haridas S."/>
            <person name="Albert R."/>
            <person name="Binder M."/>
            <person name="Bloem J."/>
            <person name="Labutti K."/>
            <person name="Salamov A."/>
            <person name="Andreopoulos B."/>
            <person name="Baker S."/>
            <person name="Barry K."/>
            <person name="Bills G."/>
            <person name="Bluhm B."/>
            <person name="Cannon C."/>
            <person name="Castanera R."/>
            <person name="Culley D."/>
            <person name="Daum C."/>
            <person name="Ezra D."/>
            <person name="Gonzalez J."/>
            <person name="Henrissat B."/>
            <person name="Kuo A."/>
            <person name="Liang C."/>
            <person name="Lipzen A."/>
            <person name="Lutzoni F."/>
            <person name="Magnuson J."/>
            <person name="Mondo S."/>
            <person name="Nolan M."/>
            <person name="Ohm R."/>
            <person name="Pangilinan J."/>
            <person name="Park H.-J."/>
            <person name="Ramirez L."/>
            <person name="Alfaro M."/>
            <person name="Sun H."/>
            <person name="Tritt A."/>
            <person name="Yoshinaga Y."/>
            <person name="Zwiers L.-H."/>
            <person name="Turgeon B."/>
            <person name="Goodwin S."/>
            <person name="Spatafora J."/>
            <person name="Crous P."/>
            <person name="Grigoriev I."/>
        </authorList>
    </citation>
    <scope>NUCLEOTIDE SEQUENCE</scope>
    <source>
        <strain evidence="3">CBS 113389</strain>
    </source>
</reference>
<evidence type="ECO:0000256" key="1">
    <source>
        <dbReference type="SAM" id="MobiDB-lite"/>
    </source>
</evidence>
<dbReference type="OrthoDB" id="125903at2759"/>
<keyword evidence="4" id="KW-1185">Reference proteome</keyword>
<dbReference type="GeneID" id="54475574"/>
<feature type="compositionally biased region" description="Low complexity" evidence="1">
    <location>
        <begin position="194"/>
        <end position="209"/>
    </location>
</feature>
<organism evidence="3 4">
    <name type="scientific">Neohortaea acidophila</name>
    <dbReference type="NCBI Taxonomy" id="245834"/>
    <lineage>
        <taxon>Eukaryota</taxon>
        <taxon>Fungi</taxon>
        <taxon>Dikarya</taxon>
        <taxon>Ascomycota</taxon>
        <taxon>Pezizomycotina</taxon>
        <taxon>Dothideomycetes</taxon>
        <taxon>Dothideomycetidae</taxon>
        <taxon>Mycosphaerellales</taxon>
        <taxon>Teratosphaeriaceae</taxon>
        <taxon>Neohortaea</taxon>
    </lineage>
</organism>
<dbReference type="AlphaFoldDB" id="A0A6A6PJG4"/>
<dbReference type="Proteomes" id="UP000799767">
    <property type="component" value="Unassembled WGS sequence"/>
</dbReference>
<dbReference type="EMBL" id="MU001640">
    <property type="protein sequence ID" value="KAF2480208.1"/>
    <property type="molecule type" value="Genomic_DNA"/>
</dbReference>
<feature type="region of interest" description="Disordered" evidence="1">
    <location>
        <begin position="182"/>
        <end position="284"/>
    </location>
</feature>
<dbReference type="Pfam" id="PF09816">
    <property type="entry name" value="EAF"/>
    <property type="match status" value="1"/>
</dbReference>
<name>A0A6A6PJG4_9PEZI</name>
<feature type="compositionally biased region" description="Basic and acidic residues" evidence="1">
    <location>
        <begin position="210"/>
        <end position="234"/>
    </location>
</feature>
<gene>
    <name evidence="3" type="ORF">BDY17DRAFT_303429</name>
</gene>
<evidence type="ECO:0000259" key="2">
    <source>
        <dbReference type="Pfam" id="PF09816"/>
    </source>
</evidence>
<feature type="compositionally biased region" description="Basic and acidic residues" evidence="1">
    <location>
        <begin position="365"/>
        <end position="376"/>
    </location>
</feature>
<feature type="region of interest" description="Disordered" evidence="1">
    <location>
        <begin position="310"/>
        <end position="415"/>
    </location>
</feature>
<feature type="compositionally biased region" description="Acidic residues" evidence="1">
    <location>
        <begin position="270"/>
        <end position="281"/>
    </location>
</feature>
<accession>A0A6A6PJG4</accession>
<protein>
    <recommendedName>
        <fullName evidence="2">Transcription elongation factor Eaf N-terminal domain-containing protein</fullName>
    </recommendedName>
</protein>
<dbReference type="RefSeq" id="XP_033586778.1">
    <property type="nucleotide sequence ID" value="XM_033734572.1"/>
</dbReference>